<dbReference type="GO" id="GO:0009723">
    <property type="term" value="P:response to ethylene"/>
    <property type="evidence" value="ECO:0007669"/>
    <property type="project" value="TreeGrafter"/>
</dbReference>
<keyword evidence="4" id="KW-0804">Transcription</keyword>
<dbReference type="PROSITE" id="PS51293">
    <property type="entry name" value="SANT"/>
    <property type="match status" value="1"/>
</dbReference>
<keyword evidence="3" id="KW-0238">DNA-binding</keyword>
<dbReference type="InterPro" id="IPR017930">
    <property type="entry name" value="Myb_dom"/>
</dbReference>
<dbReference type="GO" id="GO:0003677">
    <property type="term" value="F:DNA binding"/>
    <property type="evidence" value="ECO:0007669"/>
    <property type="project" value="UniProtKB-KW"/>
</dbReference>
<dbReference type="Gene3D" id="1.10.10.60">
    <property type="entry name" value="Homeodomain-like"/>
    <property type="match status" value="1"/>
</dbReference>
<evidence type="ECO:0000313" key="13">
    <source>
        <dbReference type="Proteomes" id="UP001457282"/>
    </source>
</evidence>
<dbReference type="GO" id="GO:0009739">
    <property type="term" value="P:response to gibberellin"/>
    <property type="evidence" value="ECO:0007669"/>
    <property type="project" value="TreeGrafter"/>
</dbReference>
<feature type="compositionally biased region" description="Low complexity" evidence="7">
    <location>
        <begin position="301"/>
        <end position="315"/>
    </location>
</feature>
<dbReference type="InterPro" id="IPR001005">
    <property type="entry name" value="SANT/Myb"/>
</dbReference>
<accession>A0AAW1W196</accession>
<feature type="compositionally biased region" description="Low complexity" evidence="7">
    <location>
        <begin position="185"/>
        <end position="204"/>
    </location>
</feature>
<feature type="domain" description="SANT" evidence="10">
    <location>
        <begin position="101"/>
        <end position="154"/>
    </location>
</feature>
<dbReference type="InterPro" id="IPR001878">
    <property type="entry name" value="Znf_CCHC"/>
</dbReference>
<comment type="caution">
    <text evidence="12">The sequence shown here is derived from an EMBL/GenBank/DDBJ whole genome shotgun (WGS) entry which is preliminary data.</text>
</comment>
<proteinExistence type="predicted"/>
<sequence length="358" mass="38709">MVKESARKCSHCGHNGHNSRTCNNVAHEVNNNNKGVCLKLFGVNIMEKQDDSMKKSFSMGNLQAAGNGDHNNNINVGADDAGYLSDGLIHNKKRKAAHDRKKGRPWTEEEHRVFLAGLKKLGKGDWRGIARNFVTTRTPTQVASHAQKYFLRQATNDKRKRRTSLFDMHFKELSEQCAHQDFPLSPTAKTAEASSSSSPASSSKVQPQIITTKNSPQASMPAQVLNRFPHLCLDSPPAVAPISAASCSVPNYTPVIPYMVGMPGTVPYTPAMHYGSPSFHYMLKTQGGSFATCAPVISHPSGIPSSPRSLPSSPSMAGVHRMNSSITKRDASELKMGQPQPSQGANLSSSSSGAIRVT</sequence>
<dbReference type="FunFam" id="1.10.10.60:FF:000009">
    <property type="entry name" value="transcription factor MYB1R1"/>
    <property type="match status" value="1"/>
</dbReference>
<dbReference type="InterPro" id="IPR052245">
    <property type="entry name" value="Plant_Stress_Dev_TF"/>
</dbReference>
<dbReference type="SUPFAM" id="SSF46689">
    <property type="entry name" value="Homeodomain-like"/>
    <property type="match status" value="1"/>
</dbReference>
<keyword evidence="5" id="KW-0539">Nucleus</keyword>
<feature type="domain" description="CCHC-type" evidence="9">
    <location>
        <begin position="7"/>
        <end position="22"/>
    </location>
</feature>
<dbReference type="GO" id="GO:0006355">
    <property type="term" value="P:regulation of DNA-templated transcription"/>
    <property type="evidence" value="ECO:0007669"/>
    <property type="project" value="UniProtKB-ARBA"/>
</dbReference>
<keyword evidence="13" id="KW-1185">Reference proteome</keyword>
<dbReference type="PANTHER" id="PTHR44191:SF4">
    <property type="entry name" value="OS01G0187900 PROTEIN"/>
    <property type="match status" value="1"/>
</dbReference>
<organism evidence="12 13">
    <name type="scientific">Rubus argutus</name>
    <name type="common">Southern blackberry</name>
    <dbReference type="NCBI Taxonomy" id="59490"/>
    <lineage>
        <taxon>Eukaryota</taxon>
        <taxon>Viridiplantae</taxon>
        <taxon>Streptophyta</taxon>
        <taxon>Embryophyta</taxon>
        <taxon>Tracheophyta</taxon>
        <taxon>Spermatophyta</taxon>
        <taxon>Magnoliopsida</taxon>
        <taxon>eudicotyledons</taxon>
        <taxon>Gunneridae</taxon>
        <taxon>Pentapetalae</taxon>
        <taxon>rosids</taxon>
        <taxon>fabids</taxon>
        <taxon>Rosales</taxon>
        <taxon>Rosaceae</taxon>
        <taxon>Rosoideae</taxon>
        <taxon>Rosoideae incertae sedis</taxon>
        <taxon>Rubus</taxon>
    </lineage>
</organism>
<keyword evidence="6" id="KW-0862">Zinc</keyword>
<dbReference type="InterPro" id="IPR009057">
    <property type="entry name" value="Homeodomain-like_sf"/>
</dbReference>
<dbReference type="NCBIfam" id="TIGR01557">
    <property type="entry name" value="myb_SHAQKYF"/>
    <property type="match status" value="1"/>
</dbReference>
<dbReference type="Proteomes" id="UP001457282">
    <property type="component" value="Unassembled WGS sequence"/>
</dbReference>
<dbReference type="GO" id="GO:0005634">
    <property type="term" value="C:nucleus"/>
    <property type="evidence" value="ECO:0007669"/>
    <property type="project" value="UniProtKB-SubCell"/>
</dbReference>
<evidence type="ECO:0000256" key="6">
    <source>
        <dbReference type="PROSITE-ProRule" id="PRU00047"/>
    </source>
</evidence>
<gene>
    <name evidence="12" type="ORF">M0R45_037764</name>
</gene>
<reference evidence="12 13" key="1">
    <citation type="journal article" date="2023" name="G3 (Bethesda)">
        <title>A chromosome-length genome assembly and annotation of blackberry (Rubus argutus, cv. 'Hillquist').</title>
        <authorList>
            <person name="Bruna T."/>
            <person name="Aryal R."/>
            <person name="Dudchenko O."/>
            <person name="Sargent D.J."/>
            <person name="Mead D."/>
            <person name="Buti M."/>
            <person name="Cavallini A."/>
            <person name="Hytonen T."/>
            <person name="Andres J."/>
            <person name="Pham M."/>
            <person name="Weisz D."/>
            <person name="Mascagni F."/>
            <person name="Usai G."/>
            <person name="Natali L."/>
            <person name="Bassil N."/>
            <person name="Fernandez G.E."/>
            <person name="Lomsadze A."/>
            <person name="Armour M."/>
            <person name="Olukolu B."/>
            <person name="Poorten T."/>
            <person name="Britton C."/>
            <person name="Davik J."/>
            <person name="Ashrafi H."/>
            <person name="Aiden E.L."/>
            <person name="Borodovsky M."/>
            <person name="Worthington M."/>
        </authorList>
    </citation>
    <scope>NUCLEOTIDE SEQUENCE [LARGE SCALE GENOMIC DNA]</scope>
    <source>
        <strain evidence="12">PI 553951</strain>
    </source>
</reference>
<comment type="subcellular location">
    <subcellularLocation>
        <location evidence="1">Nucleus</location>
    </subcellularLocation>
</comment>
<evidence type="ECO:0000256" key="4">
    <source>
        <dbReference type="ARBA" id="ARBA00023163"/>
    </source>
</evidence>
<dbReference type="EMBL" id="JBEDUW010000007">
    <property type="protein sequence ID" value="KAK9913965.1"/>
    <property type="molecule type" value="Genomic_DNA"/>
</dbReference>
<dbReference type="PROSITE" id="PS51294">
    <property type="entry name" value="HTH_MYB"/>
    <property type="match status" value="1"/>
</dbReference>
<evidence type="ECO:0000259" key="11">
    <source>
        <dbReference type="PROSITE" id="PS51294"/>
    </source>
</evidence>
<evidence type="ECO:0000259" key="10">
    <source>
        <dbReference type="PROSITE" id="PS51293"/>
    </source>
</evidence>
<name>A0AAW1W196_RUBAR</name>
<feature type="domain" description="Myb-like" evidence="8">
    <location>
        <begin position="98"/>
        <end position="150"/>
    </location>
</feature>
<feature type="region of interest" description="Disordered" evidence="7">
    <location>
        <begin position="301"/>
        <end position="358"/>
    </location>
</feature>
<dbReference type="Pfam" id="PF00249">
    <property type="entry name" value="Myb_DNA-binding"/>
    <property type="match status" value="1"/>
</dbReference>
<dbReference type="GO" id="GO:0008270">
    <property type="term" value="F:zinc ion binding"/>
    <property type="evidence" value="ECO:0007669"/>
    <property type="project" value="UniProtKB-KW"/>
</dbReference>
<evidence type="ECO:0000256" key="7">
    <source>
        <dbReference type="SAM" id="MobiDB-lite"/>
    </source>
</evidence>
<evidence type="ECO:0000259" key="8">
    <source>
        <dbReference type="PROSITE" id="PS50090"/>
    </source>
</evidence>
<protein>
    <submittedName>
        <fullName evidence="12">Uncharacterized protein</fullName>
    </submittedName>
</protein>
<evidence type="ECO:0000256" key="1">
    <source>
        <dbReference type="ARBA" id="ARBA00004123"/>
    </source>
</evidence>
<keyword evidence="2" id="KW-0805">Transcription regulation</keyword>
<dbReference type="CDD" id="cd00167">
    <property type="entry name" value="SANT"/>
    <property type="match status" value="1"/>
</dbReference>
<dbReference type="PROSITE" id="PS50158">
    <property type="entry name" value="ZF_CCHC"/>
    <property type="match status" value="1"/>
</dbReference>
<feature type="domain" description="HTH myb-type" evidence="11">
    <location>
        <begin position="98"/>
        <end position="154"/>
    </location>
</feature>
<dbReference type="PROSITE" id="PS50090">
    <property type="entry name" value="MYB_LIKE"/>
    <property type="match status" value="1"/>
</dbReference>
<evidence type="ECO:0000256" key="2">
    <source>
        <dbReference type="ARBA" id="ARBA00023015"/>
    </source>
</evidence>
<evidence type="ECO:0000256" key="3">
    <source>
        <dbReference type="ARBA" id="ARBA00023125"/>
    </source>
</evidence>
<dbReference type="AlphaFoldDB" id="A0AAW1W196"/>
<dbReference type="PANTHER" id="PTHR44191">
    <property type="entry name" value="TRANSCRIPTION FACTOR KUA1"/>
    <property type="match status" value="1"/>
</dbReference>
<evidence type="ECO:0000259" key="9">
    <source>
        <dbReference type="PROSITE" id="PS50158"/>
    </source>
</evidence>
<keyword evidence="6" id="KW-0863">Zinc-finger</keyword>
<evidence type="ECO:0000313" key="12">
    <source>
        <dbReference type="EMBL" id="KAK9913965.1"/>
    </source>
</evidence>
<dbReference type="InterPro" id="IPR006447">
    <property type="entry name" value="Myb_dom_plants"/>
</dbReference>
<evidence type="ECO:0000256" key="5">
    <source>
        <dbReference type="ARBA" id="ARBA00023242"/>
    </source>
</evidence>
<keyword evidence="6" id="KW-0479">Metal-binding</keyword>
<dbReference type="SMART" id="SM00717">
    <property type="entry name" value="SANT"/>
    <property type="match status" value="1"/>
</dbReference>
<feature type="region of interest" description="Disordered" evidence="7">
    <location>
        <begin position="185"/>
        <end position="208"/>
    </location>
</feature>
<dbReference type="InterPro" id="IPR017884">
    <property type="entry name" value="SANT_dom"/>
</dbReference>